<proteinExistence type="predicted"/>
<dbReference type="AlphaFoldDB" id="A0A447U8V5"/>
<gene>
    <name evidence="1" type="ORF">NCTC6754_08026</name>
</gene>
<evidence type="ECO:0000313" key="1">
    <source>
        <dbReference type="EMBL" id="VEB62626.1"/>
    </source>
</evidence>
<dbReference type="Proteomes" id="UP000269208">
    <property type="component" value="Chromosome"/>
</dbReference>
<name>A0A447U8V5_SALET</name>
<organism evidence="1 2">
    <name type="scientific">Salmonella enterica I</name>
    <dbReference type="NCBI Taxonomy" id="59201"/>
    <lineage>
        <taxon>Bacteria</taxon>
        <taxon>Pseudomonadati</taxon>
        <taxon>Pseudomonadota</taxon>
        <taxon>Gammaproteobacteria</taxon>
        <taxon>Enterobacterales</taxon>
        <taxon>Enterobacteriaceae</taxon>
        <taxon>Salmonella</taxon>
    </lineage>
</organism>
<evidence type="ECO:0000313" key="2">
    <source>
        <dbReference type="Proteomes" id="UP000269208"/>
    </source>
</evidence>
<protein>
    <submittedName>
        <fullName evidence="1">Uncharacterized protein</fullName>
    </submittedName>
</protein>
<dbReference type="EMBL" id="LR134190">
    <property type="protein sequence ID" value="VEB62626.1"/>
    <property type="molecule type" value="Genomic_DNA"/>
</dbReference>
<accession>A0A447U8V5</accession>
<sequence>MPNADATGLAGRLFRHVDQRSDGFYRLLIILPRRRADDGETAALLHHQAQ</sequence>
<reference evidence="1 2" key="1">
    <citation type="submission" date="2018-12" db="EMBL/GenBank/DDBJ databases">
        <authorList>
            <consortium name="Pathogen Informatics"/>
        </authorList>
    </citation>
    <scope>NUCLEOTIDE SEQUENCE [LARGE SCALE GENOMIC DNA]</scope>
    <source>
        <strain evidence="1 2">NCTC6754</strain>
    </source>
</reference>